<dbReference type="PROSITE" id="PS51371">
    <property type="entry name" value="CBS"/>
    <property type="match status" value="2"/>
</dbReference>
<dbReference type="EMBL" id="BAAAJE010000002">
    <property type="protein sequence ID" value="GAA1128833.1"/>
    <property type="molecule type" value="Genomic_DNA"/>
</dbReference>
<evidence type="ECO:0000313" key="4">
    <source>
        <dbReference type="EMBL" id="GAA1128833.1"/>
    </source>
</evidence>
<evidence type="ECO:0000256" key="1">
    <source>
        <dbReference type="ARBA" id="ARBA00023122"/>
    </source>
</evidence>
<dbReference type="SMART" id="SM00116">
    <property type="entry name" value="CBS"/>
    <property type="match status" value="2"/>
</dbReference>
<dbReference type="InterPro" id="IPR044725">
    <property type="entry name" value="CBSX3_CBS_dom"/>
</dbReference>
<dbReference type="SUPFAM" id="SSF54631">
    <property type="entry name" value="CBS-domain pair"/>
    <property type="match status" value="1"/>
</dbReference>
<sequence length="155" mass="16976">MTAATAGGYLRVMRIGDVLKAKPSREVVTIGPEAGVRELLARLSEHNVGALIVSSDGTTVAGIVSERDVVRHLHSDGTVINNTVGAIMTEVVQTCDEDTPLDELMKTMTERRIRHVPVVHEGRLTGIISIGDVVKHKIDQLEFERDQLDSYLHQT</sequence>
<evidence type="ECO:0000313" key="5">
    <source>
        <dbReference type="Proteomes" id="UP001499979"/>
    </source>
</evidence>
<protein>
    <submittedName>
        <fullName evidence="4">CBS domain-containing protein</fullName>
    </submittedName>
</protein>
<dbReference type="InterPro" id="IPR051257">
    <property type="entry name" value="Diverse_CBS-Domain"/>
</dbReference>
<dbReference type="CDD" id="cd04623">
    <property type="entry name" value="CBS_pair_bac_euk"/>
    <property type="match status" value="1"/>
</dbReference>
<gene>
    <name evidence="4" type="ORF">GCM10009606_05710</name>
</gene>
<reference evidence="5" key="1">
    <citation type="journal article" date="2019" name="Int. J. Syst. Evol. Microbiol.">
        <title>The Global Catalogue of Microorganisms (GCM) 10K type strain sequencing project: providing services to taxonomists for standard genome sequencing and annotation.</title>
        <authorList>
            <consortium name="The Broad Institute Genomics Platform"/>
            <consortium name="The Broad Institute Genome Sequencing Center for Infectious Disease"/>
            <person name="Wu L."/>
            <person name="Ma J."/>
        </authorList>
    </citation>
    <scope>NUCLEOTIDE SEQUENCE [LARGE SCALE GENOMIC DNA]</scope>
    <source>
        <strain evidence="5">JCM 11813</strain>
    </source>
</reference>
<name>A0ABP4EUN3_9ACTN</name>
<dbReference type="Pfam" id="PF00571">
    <property type="entry name" value="CBS"/>
    <property type="match status" value="2"/>
</dbReference>
<keyword evidence="5" id="KW-1185">Reference proteome</keyword>
<evidence type="ECO:0000259" key="3">
    <source>
        <dbReference type="PROSITE" id="PS51371"/>
    </source>
</evidence>
<dbReference type="Gene3D" id="3.10.580.10">
    <property type="entry name" value="CBS-domain"/>
    <property type="match status" value="1"/>
</dbReference>
<feature type="domain" description="CBS" evidence="3">
    <location>
        <begin position="23"/>
        <end position="79"/>
    </location>
</feature>
<dbReference type="InterPro" id="IPR000644">
    <property type="entry name" value="CBS_dom"/>
</dbReference>
<organism evidence="4 5">
    <name type="scientific">Nocardioides aquiterrae</name>
    <dbReference type="NCBI Taxonomy" id="203799"/>
    <lineage>
        <taxon>Bacteria</taxon>
        <taxon>Bacillati</taxon>
        <taxon>Actinomycetota</taxon>
        <taxon>Actinomycetes</taxon>
        <taxon>Propionibacteriales</taxon>
        <taxon>Nocardioidaceae</taxon>
        <taxon>Nocardioides</taxon>
    </lineage>
</organism>
<feature type="domain" description="CBS" evidence="3">
    <location>
        <begin position="88"/>
        <end position="143"/>
    </location>
</feature>
<evidence type="ECO:0000256" key="2">
    <source>
        <dbReference type="PROSITE-ProRule" id="PRU00703"/>
    </source>
</evidence>
<dbReference type="PANTHER" id="PTHR43080">
    <property type="entry name" value="CBS DOMAIN-CONTAINING PROTEIN CBSX3, MITOCHONDRIAL"/>
    <property type="match status" value="1"/>
</dbReference>
<keyword evidence="1 2" id="KW-0129">CBS domain</keyword>
<accession>A0ABP4EUN3</accession>
<proteinExistence type="predicted"/>
<dbReference type="InterPro" id="IPR046342">
    <property type="entry name" value="CBS_dom_sf"/>
</dbReference>
<comment type="caution">
    <text evidence="4">The sequence shown here is derived from an EMBL/GenBank/DDBJ whole genome shotgun (WGS) entry which is preliminary data.</text>
</comment>
<dbReference type="Proteomes" id="UP001499979">
    <property type="component" value="Unassembled WGS sequence"/>
</dbReference>
<dbReference type="PANTHER" id="PTHR43080:SF2">
    <property type="entry name" value="CBS DOMAIN-CONTAINING PROTEIN"/>
    <property type="match status" value="1"/>
</dbReference>